<feature type="region of interest" description="Disordered" evidence="1">
    <location>
        <begin position="923"/>
        <end position="965"/>
    </location>
</feature>
<feature type="region of interest" description="Disordered" evidence="1">
    <location>
        <begin position="335"/>
        <end position="365"/>
    </location>
</feature>
<feature type="region of interest" description="Disordered" evidence="1">
    <location>
        <begin position="671"/>
        <end position="692"/>
    </location>
</feature>
<dbReference type="PROSITE" id="PS51257">
    <property type="entry name" value="PROKAR_LIPOPROTEIN"/>
    <property type="match status" value="1"/>
</dbReference>
<proteinExistence type="predicted"/>
<comment type="caution">
    <text evidence="2">The sequence shown here is derived from an EMBL/GenBank/DDBJ whole genome shotgun (WGS) entry which is preliminary data.</text>
</comment>
<accession>A0ABQ9IGM4</accession>
<name>A0ABQ9IGM4_9NEOP</name>
<feature type="region of interest" description="Disordered" evidence="1">
    <location>
        <begin position="274"/>
        <end position="301"/>
    </location>
</feature>
<keyword evidence="3" id="KW-1185">Reference proteome</keyword>
<reference evidence="2 3" key="1">
    <citation type="submission" date="2023-02" db="EMBL/GenBank/DDBJ databases">
        <title>LHISI_Scaffold_Assembly.</title>
        <authorList>
            <person name="Stuart O.P."/>
            <person name="Cleave R."/>
            <person name="Magrath M.J.L."/>
            <person name="Mikheyev A.S."/>
        </authorList>
    </citation>
    <scope>NUCLEOTIDE SEQUENCE [LARGE SCALE GENOMIC DNA]</scope>
    <source>
        <strain evidence="2">Daus_M_001</strain>
        <tissue evidence="2">Leg muscle</tissue>
    </source>
</reference>
<dbReference type="Proteomes" id="UP001159363">
    <property type="component" value="Chromosome 1"/>
</dbReference>
<feature type="compositionally biased region" description="Polar residues" evidence="1">
    <location>
        <begin position="938"/>
        <end position="965"/>
    </location>
</feature>
<organism evidence="2 3">
    <name type="scientific">Dryococelus australis</name>
    <dbReference type="NCBI Taxonomy" id="614101"/>
    <lineage>
        <taxon>Eukaryota</taxon>
        <taxon>Metazoa</taxon>
        <taxon>Ecdysozoa</taxon>
        <taxon>Arthropoda</taxon>
        <taxon>Hexapoda</taxon>
        <taxon>Insecta</taxon>
        <taxon>Pterygota</taxon>
        <taxon>Neoptera</taxon>
        <taxon>Polyneoptera</taxon>
        <taxon>Phasmatodea</taxon>
        <taxon>Verophasmatodea</taxon>
        <taxon>Anareolatae</taxon>
        <taxon>Phasmatidae</taxon>
        <taxon>Eurycanthinae</taxon>
        <taxon>Dryococelus</taxon>
    </lineage>
</organism>
<gene>
    <name evidence="2" type="ORF">PR048_000338</name>
</gene>
<evidence type="ECO:0000313" key="3">
    <source>
        <dbReference type="Proteomes" id="UP001159363"/>
    </source>
</evidence>
<evidence type="ECO:0000313" key="2">
    <source>
        <dbReference type="EMBL" id="KAJ8895028.1"/>
    </source>
</evidence>
<protein>
    <submittedName>
        <fullName evidence="2">Uncharacterized protein</fullName>
    </submittedName>
</protein>
<feature type="compositionally biased region" description="Pro residues" evidence="1">
    <location>
        <begin position="676"/>
        <end position="685"/>
    </location>
</feature>
<evidence type="ECO:0000256" key="1">
    <source>
        <dbReference type="SAM" id="MobiDB-lite"/>
    </source>
</evidence>
<feature type="region of interest" description="Disordered" evidence="1">
    <location>
        <begin position="219"/>
        <end position="248"/>
    </location>
</feature>
<sequence>MNPRNSLVSRHQTLAGSLLSSCETMIGPVLCHVFRIGSGFSTQCQVTRGPIAKRRVCGRNGGGASAVDAPCCVERRRRVTPLHGAHAQSLLASAASWASRSHAELSRLIPQNSDAMRCDEMKPIKVKQSPSQLVGVECVVRNFRIAAVGDRLRRRRRIRRLFSSHKVDLPWRSRFGTPPIWGAVNSGFESQLLAQLGENTAKAAVLFWSAPGFPGTMSQEVPPGDEQSVMTSGRCVGRRSSPRSFAKSRVPTSVLNSQNILAPAARLSGFSARGEGSGVMVPRPRRCQLSTGLPKEGEATGQRACRFGERGGSRLVTPHSAGQQPARLVWSSVGVQGQETGDPRENPPTSGIVRPDPHMRKSGGDPAGNRIRFAFLTGKLWFVVVCNKASRVRRERLESESAWLRADFLASCDAYVYCVVYIPGLRGDGVLATEWKSDSYRWPAFGGEEWQAGLPARVHGIPSNGEGICVEITGELAARRKKGTGPTSLATRLPDPAMLPFLCYVVGSSPGSCEEGLRMKGEGEKGVGIRNRGATTGIREWTELITRMDERNLTKEITHYNPRGKRDVGRPRRRWNEPQHKVSVTVDLSTTNNRYNSQFSEEEYVAARPRSRNEGAIRATLTRPPSASSLLRTSVFGSVLGSMLRPGAPAQCCHFPVRGTPFRFRQTSFLKGKGQMPPPPLPTKPQRPSTTHLPREGWWACVLCARRVHEGVGEVQRKGRGLTGPGIRSARQVAFPSLHREGPATPRTTPCPLGLSLRRSFAVSVRRETRQTQLGWPTCAFSGEFVSRLLTLAYSQSKHESRNSGSVRTLGLYLPSMAAYSRVHFLWIPYPKASIRPVFGNSLHNRSCYEPTSRQAGCDAVPLTQNKDLRHKEEAMLCPRHAGDTICPSDFCLYHLSIHYHHIASVQVSPVLPAQNVLDQINRSSTQPHSTPPPQHSRTLSYTHTHTRTPQSRTPHSPSVDSSSLFTNELTSTTYVIQGKTID</sequence>
<dbReference type="EMBL" id="JARBHB010000001">
    <property type="protein sequence ID" value="KAJ8895028.1"/>
    <property type="molecule type" value="Genomic_DNA"/>
</dbReference>